<dbReference type="RefSeq" id="WP_090900658.1">
    <property type="nucleotide sequence ID" value="NZ_CZPZ01000032.1"/>
</dbReference>
<dbReference type="Proteomes" id="UP000198736">
    <property type="component" value="Unassembled WGS sequence"/>
</dbReference>
<organism evidence="3 4">
    <name type="scientific">Candidatus Nitrospira nitrificans</name>
    <dbReference type="NCBI Taxonomy" id="1742973"/>
    <lineage>
        <taxon>Bacteria</taxon>
        <taxon>Pseudomonadati</taxon>
        <taxon>Nitrospirota</taxon>
        <taxon>Nitrospiria</taxon>
        <taxon>Nitrospirales</taxon>
        <taxon>Nitrospiraceae</taxon>
        <taxon>Nitrospira</taxon>
    </lineage>
</organism>
<keyword evidence="4" id="KW-1185">Reference proteome</keyword>
<reference evidence="4" key="1">
    <citation type="submission" date="2015-10" db="EMBL/GenBank/DDBJ databases">
        <authorList>
            <person name="Luecker S."/>
            <person name="Luecker S."/>
        </authorList>
    </citation>
    <scope>NUCLEOTIDE SEQUENCE [LARGE SCALE GENOMIC DNA]</scope>
</reference>
<dbReference type="EMBL" id="CZPZ01000032">
    <property type="protein sequence ID" value="CUS38631.1"/>
    <property type="molecule type" value="Genomic_DNA"/>
</dbReference>
<feature type="transmembrane region" description="Helical" evidence="1">
    <location>
        <begin position="163"/>
        <end position="182"/>
    </location>
</feature>
<sequence>MSGHLLIRAWVCCVFLLVVAPFSAMAQHGHELAADTCVLHAGPYKMLFASYLPDMYYDRKFCQELPAMGNTVLVLDYVEQELRSIPVEVRIIKDTGSEDNLEAATIAHLPAKVYPTGSIDVKYNFDKPGKFVGLVSIGQSREHVARFSFSVGEQGVISHLSHYMMVIVPVFVGIVVAVFFAFRDRRKPSQVRVS</sequence>
<gene>
    <name evidence="3" type="ORF">COMA2_50181</name>
</gene>
<name>A0A0S4LM17_9BACT</name>
<keyword evidence="1" id="KW-1133">Transmembrane helix</keyword>
<feature type="chain" id="PRO_5006624159" evidence="2">
    <location>
        <begin position="27"/>
        <end position="194"/>
    </location>
</feature>
<keyword evidence="1" id="KW-0812">Transmembrane</keyword>
<evidence type="ECO:0000256" key="1">
    <source>
        <dbReference type="SAM" id="Phobius"/>
    </source>
</evidence>
<keyword evidence="2" id="KW-0732">Signal</keyword>
<protein>
    <submittedName>
        <fullName evidence="3">Uncharacterized protein</fullName>
    </submittedName>
</protein>
<keyword evidence="1" id="KW-0472">Membrane</keyword>
<dbReference type="STRING" id="1742973.COMA2_50181"/>
<proteinExistence type="predicted"/>
<evidence type="ECO:0000256" key="2">
    <source>
        <dbReference type="SAM" id="SignalP"/>
    </source>
</evidence>
<dbReference type="OrthoDB" id="9788559at2"/>
<dbReference type="AlphaFoldDB" id="A0A0S4LM17"/>
<evidence type="ECO:0000313" key="3">
    <source>
        <dbReference type="EMBL" id="CUS38631.1"/>
    </source>
</evidence>
<evidence type="ECO:0000313" key="4">
    <source>
        <dbReference type="Proteomes" id="UP000198736"/>
    </source>
</evidence>
<feature type="signal peptide" evidence="2">
    <location>
        <begin position="1"/>
        <end position="26"/>
    </location>
</feature>
<accession>A0A0S4LM17</accession>